<proteinExistence type="inferred from homology"/>
<evidence type="ECO:0000313" key="4">
    <source>
        <dbReference type="EMBL" id="CAD8609417.1"/>
    </source>
</evidence>
<dbReference type="GO" id="GO:0007040">
    <property type="term" value="P:lysosome organization"/>
    <property type="evidence" value="ECO:0007669"/>
    <property type="project" value="TreeGrafter"/>
</dbReference>
<sequence>MATSPVGDGGERADWLAVLSPMVSACDEGAAQAIKSQAELATQIDRAAAELERFLGGAHLPPLTAYASRLTDVRSRLASANAKILQVQTRISRVRQLALECT</sequence>
<reference evidence="4" key="1">
    <citation type="submission" date="2021-01" db="EMBL/GenBank/DDBJ databases">
        <authorList>
            <person name="Corre E."/>
            <person name="Pelletier E."/>
            <person name="Niang G."/>
            <person name="Scheremetjew M."/>
            <person name="Finn R."/>
            <person name="Kale V."/>
            <person name="Holt S."/>
            <person name="Cochrane G."/>
            <person name="Meng A."/>
            <person name="Brown T."/>
            <person name="Cohen L."/>
        </authorList>
    </citation>
    <scope>NUCLEOTIDE SEQUENCE</scope>
    <source>
        <strain evidence="4">PLY182g</strain>
    </source>
</reference>
<dbReference type="GO" id="GO:0000149">
    <property type="term" value="F:SNARE binding"/>
    <property type="evidence" value="ECO:0007669"/>
    <property type="project" value="TreeGrafter"/>
</dbReference>
<evidence type="ECO:0000256" key="3">
    <source>
        <dbReference type="ARBA" id="ARBA00033330"/>
    </source>
</evidence>
<dbReference type="Pfam" id="PF14712">
    <property type="entry name" value="Snapin_Pallidin"/>
    <property type="match status" value="1"/>
</dbReference>
<evidence type="ECO:0000256" key="2">
    <source>
        <dbReference type="ARBA" id="ARBA00023054"/>
    </source>
</evidence>
<dbReference type="GO" id="GO:0099078">
    <property type="term" value="C:BORC complex"/>
    <property type="evidence" value="ECO:0007669"/>
    <property type="project" value="TreeGrafter"/>
</dbReference>
<accession>A0A7S0LD56</accession>
<dbReference type="AlphaFoldDB" id="A0A7S0LD56"/>
<evidence type="ECO:0000256" key="1">
    <source>
        <dbReference type="ARBA" id="ARBA00006111"/>
    </source>
</evidence>
<dbReference type="GO" id="GO:0032418">
    <property type="term" value="P:lysosome localization"/>
    <property type="evidence" value="ECO:0007669"/>
    <property type="project" value="TreeGrafter"/>
</dbReference>
<dbReference type="PANTHER" id="PTHR31305:SF2">
    <property type="entry name" value="SNARE-ASSOCIATED PROTEIN SNAPIN"/>
    <property type="match status" value="1"/>
</dbReference>
<dbReference type="GO" id="GO:0008333">
    <property type="term" value="P:endosome to lysosome transport"/>
    <property type="evidence" value="ECO:0007669"/>
    <property type="project" value="TreeGrafter"/>
</dbReference>
<keyword evidence="2" id="KW-0175">Coiled coil</keyword>
<protein>
    <recommendedName>
        <fullName evidence="3">Biogenesis of lysosome-related organelles complex 1 subunit 7</fullName>
    </recommendedName>
</protein>
<dbReference type="InterPro" id="IPR017246">
    <property type="entry name" value="Snapin"/>
</dbReference>
<dbReference type="PANTHER" id="PTHR31305">
    <property type="entry name" value="SNARE-ASSOCIATED PROTEIN SNAPIN"/>
    <property type="match status" value="1"/>
</dbReference>
<comment type="similarity">
    <text evidence="1">Belongs to the SNAPIN family.</text>
</comment>
<dbReference type="GO" id="GO:0031083">
    <property type="term" value="C:BLOC-1 complex"/>
    <property type="evidence" value="ECO:0007669"/>
    <property type="project" value="InterPro"/>
</dbReference>
<organism evidence="4">
    <name type="scientific">Coccolithus braarudii</name>
    <dbReference type="NCBI Taxonomy" id="221442"/>
    <lineage>
        <taxon>Eukaryota</taxon>
        <taxon>Haptista</taxon>
        <taxon>Haptophyta</taxon>
        <taxon>Prymnesiophyceae</taxon>
        <taxon>Coccolithales</taxon>
        <taxon>Coccolithaceae</taxon>
        <taxon>Coccolithus</taxon>
    </lineage>
</organism>
<name>A0A7S0LD56_9EUKA</name>
<dbReference type="InterPro" id="IPR028119">
    <property type="entry name" value="Snapin/Pallidin/Snn1"/>
</dbReference>
<gene>
    <name evidence="4" type="ORF">CPEL01642_LOCUS12795</name>
</gene>
<dbReference type="GO" id="GO:0006886">
    <property type="term" value="P:intracellular protein transport"/>
    <property type="evidence" value="ECO:0007669"/>
    <property type="project" value="InterPro"/>
</dbReference>
<dbReference type="EMBL" id="HBEY01027021">
    <property type="protein sequence ID" value="CAD8609417.1"/>
    <property type="molecule type" value="Transcribed_RNA"/>
</dbReference>